<dbReference type="EMBL" id="SWKV01000024">
    <property type="protein sequence ID" value="KAF3040689.1"/>
    <property type="molecule type" value="Genomic_DNA"/>
</dbReference>
<protein>
    <submittedName>
        <fullName evidence="1">Uncharacterized protein</fullName>
    </submittedName>
</protein>
<evidence type="ECO:0000313" key="1">
    <source>
        <dbReference type="EMBL" id="KAF3040689.1"/>
    </source>
</evidence>
<sequence>MDLLDLPPEIFARVIRDLVTGAGIITAWDNRKVCPLIETKAHESSNKFNKIVLDYGEDVSSNYIAAAAAVGDLQALRNALQNNPDEVWQESPIFGYALAVAARGGHSKVVGAIVKHFEQTQERTHMSDHQRHFTEAVTAAFSARDQGIALLILQLIHAYGSLVN</sequence>
<dbReference type="AlphaFoldDB" id="A0A9P4WSF9"/>
<accession>A0A9P4WSF9</accession>
<dbReference type="Proteomes" id="UP000758155">
    <property type="component" value="Unassembled WGS sequence"/>
</dbReference>
<proteinExistence type="predicted"/>
<comment type="caution">
    <text evidence="1">The sequence shown here is derived from an EMBL/GenBank/DDBJ whole genome shotgun (WGS) entry which is preliminary data.</text>
</comment>
<keyword evidence="2" id="KW-1185">Reference proteome</keyword>
<name>A0A9P4WSF9_9PLEO</name>
<gene>
    <name evidence="1" type="ORF">E8E12_005083</name>
</gene>
<organism evidence="1 2">
    <name type="scientific">Didymella heteroderae</name>
    <dbReference type="NCBI Taxonomy" id="1769908"/>
    <lineage>
        <taxon>Eukaryota</taxon>
        <taxon>Fungi</taxon>
        <taxon>Dikarya</taxon>
        <taxon>Ascomycota</taxon>
        <taxon>Pezizomycotina</taxon>
        <taxon>Dothideomycetes</taxon>
        <taxon>Pleosporomycetidae</taxon>
        <taxon>Pleosporales</taxon>
        <taxon>Pleosporineae</taxon>
        <taxon>Didymellaceae</taxon>
        <taxon>Didymella</taxon>
    </lineage>
</organism>
<dbReference type="OrthoDB" id="366390at2759"/>
<reference evidence="1" key="1">
    <citation type="submission" date="2019-04" db="EMBL/GenBank/DDBJ databases">
        <title>Sequencing of skin fungus with MAO and IRED activity.</title>
        <authorList>
            <person name="Marsaioli A.J."/>
            <person name="Bonatto J.M.C."/>
            <person name="Reis Junior O."/>
        </authorList>
    </citation>
    <scope>NUCLEOTIDE SEQUENCE</scope>
    <source>
        <strain evidence="1">28M1</strain>
    </source>
</reference>
<evidence type="ECO:0000313" key="2">
    <source>
        <dbReference type="Proteomes" id="UP000758155"/>
    </source>
</evidence>